<dbReference type="OrthoDB" id="8555007at2"/>
<dbReference type="EMBL" id="CP021106">
    <property type="protein sequence ID" value="ARO88060.1"/>
    <property type="molecule type" value="Genomic_DNA"/>
</dbReference>
<dbReference type="AlphaFoldDB" id="A0A1W6SQH3"/>
<gene>
    <name evidence="1" type="ORF">EBAPG3_009910</name>
</gene>
<dbReference type="KEGG" id="nlc:EBAPG3_009910"/>
<name>A0A1W6SQH3_9PROT</name>
<organism evidence="1 2">
    <name type="scientific">Nitrosospira lacus</name>
    <dbReference type="NCBI Taxonomy" id="1288494"/>
    <lineage>
        <taxon>Bacteria</taxon>
        <taxon>Pseudomonadati</taxon>
        <taxon>Pseudomonadota</taxon>
        <taxon>Betaproteobacteria</taxon>
        <taxon>Nitrosomonadales</taxon>
        <taxon>Nitrosomonadaceae</taxon>
        <taxon>Nitrosospira</taxon>
    </lineage>
</organism>
<protein>
    <submittedName>
        <fullName evidence="1">Uncharacterized protein</fullName>
    </submittedName>
</protein>
<dbReference type="RefSeq" id="WP_004178648.1">
    <property type="nucleotide sequence ID" value="NZ_CP021106.3"/>
</dbReference>
<evidence type="ECO:0000313" key="1">
    <source>
        <dbReference type="EMBL" id="ARO88060.1"/>
    </source>
</evidence>
<dbReference type="Proteomes" id="UP000012179">
    <property type="component" value="Chromosome"/>
</dbReference>
<reference evidence="1 2" key="1">
    <citation type="journal article" date="2015" name="Int. J. Syst. Evol. Microbiol.">
        <title>Nitrosospira lacus sp. nov., a psychrotolerant, ammonia-oxidizing bacterium from sandy lake sediment.</title>
        <authorList>
            <person name="Urakawa H."/>
            <person name="Garcia J.C."/>
            <person name="Nielsen J.L."/>
            <person name="Le V.Q."/>
            <person name="Kozlowski J.A."/>
            <person name="Stein L.Y."/>
            <person name="Lim C.K."/>
            <person name="Pommerening-Roser A."/>
            <person name="Martens-Habbena W."/>
            <person name="Stahl D.A."/>
            <person name="Klotz M.G."/>
        </authorList>
    </citation>
    <scope>NUCLEOTIDE SEQUENCE [LARGE SCALE GENOMIC DNA]</scope>
    <source>
        <strain evidence="1 2">APG3</strain>
    </source>
</reference>
<accession>A0A1W6SQH3</accession>
<sequence length="362" mass="39510">MPQLDHATFINRLKGKSIDAGALQGAYPDLNVRAIAGNGVITGTPQNLEKLWEIIDNYDHDGNVNTISDAPALSIANWLFAKTGSTGSASGEMENWRKVAEFGDRSITSHSDAHRSAIDNTGIGLYYGDHSPFRENILRGDRQGLQTQLDDMGAGNWRMESIEPGAVIIESTSGQSARLQESSCIGWVIQNVKTAYEGAGKGARFAEIDSRVKAADLRGTVLCEELQKDGWTAVFYSPRTAEDLTDSGEREKLGALNMAKAGARVWKSPIPESSGVRCDAVITGYRDITPDSNTEALLEKLENAPFFVGVANGGIHTFVGHNGSVCDFHWTAQPDDRNAMTENPIREWKWDTGLYMVPPGYW</sequence>
<evidence type="ECO:0000313" key="2">
    <source>
        <dbReference type="Proteomes" id="UP000012179"/>
    </source>
</evidence>
<keyword evidence="2" id="KW-1185">Reference proteome</keyword>
<proteinExistence type="predicted"/>
<dbReference type="eggNOG" id="ENOG50316GR">
    <property type="taxonomic scope" value="Bacteria"/>
</dbReference>